<accession>B9SHN7</accession>
<dbReference type="Proteomes" id="UP000008311">
    <property type="component" value="Unassembled WGS sequence"/>
</dbReference>
<proteinExistence type="predicted"/>
<gene>
    <name evidence="2" type="ORF">RCOM_0741750</name>
</gene>
<dbReference type="EMBL" id="EQ973965">
    <property type="protein sequence ID" value="EEF36864.1"/>
    <property type="molecule type" value="Genomic_DNA"/>
</dbReference>
<feature type="domain" description="Transposase MuDR plant" evidence="1">
    <location>
        <begin position="34"/>
        <end position="82"/>
    </location>
</feature>
<dbReference type="InParanoid" id="B9SHN7"/>
<evidence type="ECO:0000259" key="1">
    <source>
        <dbReference type="Pfam" id="PF03108"/>
    </source>
</evidence>
<reference evidence="3" key="1">
    <citation type="journal article" date="2010" name="Nat. Biotechnol.">
        <title>Draft genome sequence of the oilseed species Ricinus communis.</title>
        <authorList>
            <person name="Chan A.P."/>
            <person name="Crabtree J."/>
            <person name="Zhao Q."/>
            <person name="Lorenzi H."/>
            <person name="Orvis J."/>
            <person name="Puiu D."/>
            <person name="Melake-Berhan A."/>
            <person name="Jones K.M."/>
            <person name="Redman J."/>
            <person name="Chen G."/>
            <person name="Cahoon E.B."/>
            <person name="Gedil M."/>
            <person name="Stanke M."/>
            <person name="Haas B.J."/>
            <person name="Wortman J.R."/>
            <person name="Fraser-Liggett C.M."/>
            <person name="Ravel J."/>
            <person name="Rabinowicz P.D."/>
        </authorList>
    </citation>
    <scope>NUCLEOTIDE SEQUENCE [LARGE SCALE GENOMIC DNA]</scope>
    <source>
        <strain evidence="3">cv. Hale</strain>
    </source>
</reference>
<dbReference type="AlphaFoldDB" id="B9SHN7"/>
<protein>
    <recommendedName>
        <fullName evidence="1">Transposase MuDR plant domain-containing protein</fullName>
    </recommendedName>
</protein>
<evidence type="ECO:0000313" key="2">
    <source>
        <dbReference type="EMBL" id="EEF36864.1"/>
    </source>
</evidence>
<evidence type="ECO:0000313" key="3">
    <source>
        <dbReference type="Proteomes" id="UP000008311"/>
    </source>
</evidence>
<dbReference type="Pfam" id="PF03108">
    <property type="entry name" value="DBD_Tnp_Mut"/>
    <property type="match status" value="1"/>
</dbReference>
<sequence>MESGDSALRKKSGLTRFDPHSAVLVFCLGIVSLNTQQVRDATARYAILKGLGVVMKKNELRRLRAKCEGSPNCPWTLYMSKEKK</sequence>
<dbReference type="InterPro" id="IPR004332">
    <property type="entry name" value="Transposase_MuDR"/>
</dbReference>
<name>B9SHN7_RICCO</name>
<keyword evidence="3" id="KW-1185">Reference proteome</keyword>
<organism evidence="2 3">
    <name type="scientific">Ricinus communis</name>
    <name type="common">Castor bean</name>
    <dbReference type="NCBI Taxonomy" id="3988"/>
    <lineage>
        <taxon>Eukaryota</taxon>
        <taxon>Viridiplantae</taxon>
        <taxon>Streptophyta</taxon>
        <taxon>Embryophyta</taxon>
        <taxon>Tracheophyta</taxon>
        <taxon>Spermatophyta</taxon>
        <taxon>Magnoliopsida</taxon>
        <taxon>eudicotyledons</taxon>
        <taxon>Gunneridae</taxon>
        <taxon>Pentapetalae</taxon>
        <taxon>rosids</taxon>
        <taxon>fabids</taxon>
        <taxon>Malpighiales</taxon>
        <taxon>Euphorbiaceae</taxon>
        <taxon>Acalyphoideae</taxon>
        <taxon>Acalypheae</taxon>
        <taxon>Ricinus</taxon>
    </lineage>
</organism>